<evidence type="ECO:0000313" key="1">
    <source>
        <dbReference type="EMBL" id="KAK3675299.1"/>
    </source>
</evidence>
<organism evidence="1 2">
    <name type="scientific">Recurvomyces mirabilis</name>
    <dbReference type="NCBI Taxonomy" id="574656"/>
    <lineage>
        <taxon>Eukaryota</taxon>
        <taxon>Fungi</taxon>
        <taxon>Dikarya</taxon>
        <taxon>Ascomycota</taxon>
        <taxon>Pezizomycotina</taxon>
        <taxon>Dothideomycetes</taxon>
        <taxon>Dothideomycetidae</taxon>
        <taxon>Mycosphaerellales</taxon>
        <taxon>Teratosphaeriaceae</taxon>
        <taxon>Recurvomyces</taxon>
    </lineage>
</organism>
<accession>A0AAE0WP54</accession>
<keyword evidence="2" id="KW-1185">Reference proteome</keyword>
<dbReference type="EMBL" id="JAUTXT010000015">
    <property type="protein sequence ID" value="KAK3675299.1"/>
    <property type="molecule type" value="Genomic_DNA"/>
</dbReference>
<evidence type="ECO:0000313" key="2">
    <source>
        <dbReference type="Proteomes" id="UP001274830"/>
    </source>
</evidence>
<sequence>MTHPQVSILGLPKELRLIIYDFLFEDTVTEDWLPLSLHPRIWSQENRFLFRYSYLLLVCKTFASEVSSHFLSYSADKRPICFSSIVELYDFCEPVRLGAPTPLDRTSFTLRTRPWDTGRKYGRRAQYKAASIASKFMTTQAGLPGTYSKLCFGLRGYTGAKDWESTREMVCMLETKPRHLVEVTMHEITLPVTDSTLRVMYCSVTQNSWPHVWLEMTGQFKELDWSKFDDIDRARDIEERAYANSQGSQDGVAL</sequence>
<reference evidence="1" key="1">
    <citation type="submission" date="2023-07" db="EMBL/GenBank/DDBJ databases">
        <title>Black Yeasts Isolated from many extreme environments.</title>
        <authorList>
            <person name="Coleine C."/>
            <person name="Stajich J.E."/>
            <person name="Selbmann L."/>
        </authorList>
    </citation>
    <scope>NUCLEOTIDE SEQUENCE</scope>
    <source>
        <strain evidence="1">CCFEE 5485</strain>
    </source>
</reference>
<proteinExistence type="predicted"/>
<gene>
    <name evidence="1" type="ORF">LTR78_004809</name>
</gene>
<comment type="caution">
    <text evidence="1">The sequence shown here is derived from an EMBL/GenBank/DDBJ whole genome shotgun (WGS) entry which is preliminary data.</text>
</comment>
<dbReference type="Proteomes" id="UP001274830">
    <property type="component" value="Unassembled WGS sequence"/>
</dbReference>
<name>A0AAE0WP54_9PEZI</name>
<evidence type="ECO:0008006" key="3">
    <source>
        <dbReference type="Google" id="ProtNLM"/>
    </source>
</evidence>
<dbReference type="AlphaFoldDB" id="A0AAE0WP54"/>
<protein>
    <recommendedName>
        <fullName evidence="3">F-box domain-containing protein</fullName>
    </recommendedName>
</protein>